<evidence type="ECO:0000313" key="2">
    <source>
        <dbReference type="Proteomes" id="UP000238672"/>
    </source>
</evidence>
<keyword evidence="2" id="KW-1185">Reference proteome</keyword>
<name>A0A2S8NVA2_9MOLU</name>
<dbReference type="InterPro" id="IPR025449">
    <property type="entry name" value="JetB"/>
</dbReference>
<dbReference type="Proteomes" id="UP000238672">
    <property type="component" value="Unassembled WGS sequence"/>
</dbReference>
<evidence type="ECO:0008006" key="3">
    <source>
        <dbReference type="Google" id="ProtNLM"/>
    </source>
</evidence>
<organism evidence="1 2">
    <name type="scientific">Candidatus Phytoplasma phoenicium</name>
    <dbReference type="NCBI Taxonomy" id="198422"/>
    <lineage>
        <taxon>Bacteria</taxon>
        <taxon>Bacillati</taxon>
        <taxon>Mycoplasmatota</taxon>
        <taxon>Mollicutes</taxon>
        <taxon>Acholeplasmatales</taxon>
        <taxon>Acholeplasmataceae</taxon>
        <taxon>Candidatus Phytoplasma</taxon>
        <taxon>16SrIX (Pigeon pea witches'-broom group)</taxon>
    </lineage>
</organism>
<accession>A0A2S8NVA2</accession>
<evidence type="ECO:0000313" key="1">
    <source>
        <dbReference type="EMBL" id="PQP79865.1"/>
    </source>
</evidence>
<proteinExistence type="predicted"/>
<dbReference type="AlphaFoldDB" id="A0A2S8NVA2"/>
<reference evidence="1 2" key="1">
    <citation type="submission" date="2018-02" db="EMBL/GenBank/DDBJ databases">
        <title>Metagenomics reveals mixed infection of spiroplasma and phytoplasma in chicory.</title>
        <authorList>
            <person name="Polano C."/>
            <person name="Moruzzi S."/>
            <person name="Ermacora P."/>
            <person name="Ferrini F."/>
            <person name="Martini M."/>
            <person name="Firrao G."/>
        </authorList>
    </citation>
    <scope>NUCLEOTIDE SEQUENCE [LARGE SCALE GENOMIC DNA]</scope>
    <source>
        <strain evidence="1 2">ChiP</strain>
    </source>
</reference>
<dbReference type="EMBL" id="PUUG01000009">
    <property type="protein sequence ID" value="PQP79865.1"/>
    <property type="molecule type" value="Genomic_DNA"/>
</dbReference>
<gene>
    <name evidence="1" type="ORF">C6B37_00660</name>
</gene>
<sequence length="203" mass="24537">MDNKSEILNIFSEKFHSLREQEQKLFSKIVNKLLQVNYLTLQKTSDANDYRFVLLYKVLFSAFFQLIDFTLEIRRHDEVLFIRNIYNWNKLKLKKEESLILLIIRILFQQKKENLPSNARVEIYLQNIYKELYNIGFAQVTKLTKEKMKKTLILFRQYNIIDFPESLNDLTDDLVIKIYPSILYLIDIDMIKKYKELLTVKSY</sequence>
<protein>
    <recommendedName>
        <fullName evidence="3">DUF4194 domain-containing protein</fullName>
    </recommendedName>
</protein>
<dbReference type="Pfam" id="PF13835">
    <property type="entry name" value="DUF4194"/>
    <property type="match status" value="1"/>
</dbReference>
<comment type="caution">
    <text evidence="1">The sequence shown here is derived from an EMBL/GenBank/DDBJ whole genome shotgun (WGS) entry which is preliminary data.</text>
</comment>